<dbReference type="InterPro" id="IPR011006">
    <property type="entry name" value="CheY-like_superfamily"/>
</dbReference>
<dbReference type="Pfam" id="PF00196">
    <property type="entry name" value="GerE"/>
    <property type="match status" value="1"/>
</dbReference>
<dbReference type="SMART" id="SM00421">
    <property type="entry name" value="HTH_LUXR"/>
    <property type="match status" value="1"/>
</dbReference>
<dbReference type="InterPro" id="IPR058245">
    <property type="entry name" value="NreC/VraR/RcsB-like_REC"/>
</dbReference>
<dbReference type="InterPro" id="IPR051015">
    <property type="entry name" value="EvgA-like"/>
</dbReference>
<evidence type="ECO:0000313" key="5">
    <source>
        <dbReference type="EMBL" id="GGF58157.1"/>
    </source>
</evidence>
<dbReference type="EMBL" id="BMHV01000005">
    <property type="protein sequence ID" value="GGF58157.1"/>
    <property type="molecule type" value="Genomic_DNA"/>
</dbReference>
<evidence type="ECO:0000313" key="6">
    <source>
        <dbReference type="Proteomes" id="UP000632498"/>
    </source>
</evidence>
<proteinExistence type="predicted"/>
<organism evidence="5 6">
    <name type="scientific">Terasakiella brassicae</name>
    <dbReference type="NCBI Taxonomy" id="1634917"/>
    <lineage>
        <taxon>Bacteria</taxon>
        <taxon>Pseudomonadati</taxon>
        <taxon>Pseudomonadota</taxon>
        <taxon>Alphaproteobacteria</taxon>
        <taxon>Rhodospirillales</taxon>
        <taxon>Terasakiellaceae</taxon>
        <taxon>Terasakiella</taxon>
    </lineage>
</organism>
<dbReference type="Gene3D" id="3.40.50.2300">
    <property type="match status" value="1"/>
</dbReference>
<evidence type="ECO:0000256" key="1">
    <source>
        <dbReference type="ARBA" id="ARBA00022553"/>
    </source>
</evidence>
<dbReference type="InterPro" id="IPR001789">
    <property type="entry name" value="Sig_transdc_resp-reg_receiver"/>
</dbReference>
<dbReference type="SMART" id="SM00448">
    <property type="entry name" value="REC"/>
    <property type="match status" value="1"/>
</dbReference>
<feature type="modified residue" description="4-aspartylphosphate" evidence="3">
    <location>
        <position position="56"/>
    </location>
</feature>
<dbReference type="PRINTS" id="PR00038">
    <property type="entry name" value="HTHLUXR"/>
</dbReference>
<dbReference type="Gene3D" id="1.10.10.10">
    <property type="entry name" value="Winged helix-like DNA-binding domain superfamily/Winged helix DNA-binding domain"/>
    <property type="match status" value="1"/>
</dbReference>
<dbReference type="InterPro" id="IPR000792">
    <property type="entry name" value="Tscrpt_reg_LuxR_C"/>
</dbReference>
<reference evidence="5" key="1">
    <citation type="journal article" date="2014" name="Int. J. Syst. Evol. Microbiol.">
        <title>Complete genome sequence of Corynebacterium casei LMG S-19264T (=DSM 44701T), isolated from a smear-ripened cheese.</title>
        <authorList>
            <consortium name="US DOE Joint Genome Institute (JGI-PGF)"/>
            <person name="Walter F."/>
            <person name="Albersmeier A."/>
            <person name="Kalinowski J."/>
            <person name="Ruckert C."/>
        </authorList>
    </citation>
    <scope>NUCLEOTIDE SEQUENCE</scope>
    <source>
        <strain evidence="5">CGMCC 1.15254</strain>
    </source>
</reference>
<sequence length="356" mass="38822">MKTTFVVADDHPLVLEGVKGVLREIEQGADILQATSYPDLLQVLSQDIDFSLVIADLNMPGMAGLDGIRAVQSKRPEVPIVIISATESRKAINKTLQCGVAGYMFKSFSQSEMRHALEQVLQGETFVPEANNEMFSSDEFSEEPTRDFGAAALNQLPMGVVIVDRSAQVVFMNNNASDLFAQNDGVDVGPTGIFRTAKVAETKNLHALIGDAAVDLGDGDQREGGAMTVSRPSYRRSFSLLVVPLPDEDVSRDHGNVAVFINDPERHNEPPTNVLARLYGLTEAEARLLQALIVGKKLETFAAEVGVSMNTVRSHLKQVFRKTGTNRQPELVSLVMNSSAYLASNPVWVEEDAYDD</sequence>
<accession>A0A917BVL2</accession>
<keyword evidence="1 3" id="KW-0597">Phosphoprotein</keyword>
<reference evidence="5" key="2">
    <citation type="submission" date="2020-09" db="EMBL/GenBank/DDBJ databases">
        <authorList>
            <person name="Sun Q."/>
            <person name="Zhou Y."/>
        </authorList>
    </citation>
    <scope>NUCLEOTIDE SEQUENCE</scope>
    <source>
        <strain evidence="5">CGMCC 1.15254</strain>
    </source>
</reference>
<evidence type="ECO:0000259" key="4">
    <source>
        <dbReference type="PROSITE" id="PS50110"/>
    </source>
</evidence>
<dbReference type="GO" id="GO:0000160">
    <property type="term" value="P:phosphorelay signal transduction system"/>
    <property type="evidence" value="ECO:0007669"/>
    <property type="project" value="InterPro"/>
</dbReference>
<dbReference type="SUPFAM" id="SSF52172">
    <property type="entry name" value="CheY-like"/>
    <property type="match status" value="1"/>
</dbReference>
<keyword evidence="2" id="KW-0238">DNA-binding</keyword>
<name>A0A917BVL2_9PROT</name>
<dbReference type="GO" id="GO:0003677">
    <property type="term" value="F:DNA binding"/>
    <property type="evidence" value="ECO:0007669"/>
    <property type="project" value="UniProtKB-KW"/>
</dbReference>
<keyword evidence="6" id="KW-1185">Reference proteome</keyword>
<dbReference type="PROSITE" id="PS50110">
    <property type="entry name" value="RESPONSE_REGULATORY"/>
    <property type="match status" value="1"/>
</dbReference>
<dbReference type="PANTHER" id="PTHR45566">
    <property type="entry name" value="HTH-TYPE TRANSCRIPTIONAL REGULATOR YHJB-RELATED"/>
    <property type="match status" value="1"/>
</dbReference>
<evidence type="ECO:0000256" key="3">
    <source>
        <dbReference type="PROSITE-ProRule" id="PRU00169"/>
    </source>
</evidence>
<dbReference type="CDD" id="cd17535">
    <property type="entry name" value="REC_NarL-like"/>
    <property type="match status" value="1"/>
</dbReference>
<dbReference type="InterPro" id="IPR036388">
    <property type="entry name" value="WH-like_DNA-bd_sf"/>
</dbReference>
<dbReference type="InterPro" id="IPR016032">
    <property type="entry name" value="Sig_transdc_resp-reg_C-effctor"/>
</dbReference>
<dbReference type="SUPFAM" id="SSF46894">
    <property type="entry name" value="C-terminal effector domain of the bipartite response regulators"/>
    <property type="match status" value="1"/>
</dbReference>
<dbReference type="RefSeq" id="WP_188662239.1">
    <property type="nucleotide sequence ID" value="NZ_BMHV01000005.1"/>
</dbReference>
<dbReference type="GO" id="GO:0006355">
    <property type="term" value="P:regulation of DNA-templated transcription"/>
    <property type="evidence" value="ECO:0007669"/>
    <property type="project" value="InterPro"/>
</dbReference>
<dbReference type="PANTHER" id="PTHR45566:SF1">
    <property type="entry name" value="HTH-TYPE TRANSCRIPTIONAL REGULATOR YHJB-RELATED"/>
    <property type="match status" value="1"/>
</dbReference>
<evidence type="ECO:0000256" key="2">
    <source>
        <dbReference type="ARBA" id="ARBA00023125"/>
    </source>
</evidence>
<gene>
    <name evidence="5" type="ORF">GCM10011332_09620</name>
</gene>
<comment type="caution">
    <text evidence="5">The sequence shown here is derived from an EMBL/GenBank/DDBJ whole genome shotgun (WGS) entry which is preliminary data.</text>
</comment>
<dbReference type="Pfam" id="PF00072">
    <property type="entry name" value="Response_reg"/>
    <property type="match status" value="1"/>
</dbReference>
<protein>
    <recommendedName>
        <fullName evidence="4">Response regulatory domain-containing protein</fullName>
    </recommendedName>
</protein>
<dbReference type="Proteomes" id="UP000632498">
    <property type="component" value="Unassembled WGS sequence"/>
</dbReference>
<dbReference type="AlphaFoldDB" id="A0A917BVL2"/>
<feature type="domain" description="Response regulatory" evidence="4">
    <location>
        <begin position="4"/>
        <end position="121"/>
    </location>
</feature>